<evidence type="ECO:0000259" key="1">
    <source>
        <dbReference type="SMART" id="SM00849"/>
    </source>
</evidence>
<dbReference type="Gene3D" id="1.10.10.10">
    <property type="entry name" value="Winged helix-like DNA-binding domain superfamily/Winged helix DNA-binding domain"/>
    <property type="match status" value="1"/>
</dbReference>
<comment type="caution">
    <text evidence="2">The sequence shown here is derived from an EMBL/GenBank/DDBJ whole genome shotgun (WGS) entry which is preliminary data.</text>
</comment>
<protein>
    <submittedName>
        <fullName evidence="2">MBL fold metallo-hydrolase</fullName>
    </submittedName>
</protein>
<evidence type="ECO:0000313" key="3">
    <source>
        <dbReference type="Proteomes" id="UP001596302"/>
    </source>
</evidence>
<accession>A0ABW1J123</accession>
<dbReference type="Proteomes" id="UP001596302">
    <property type="component" value="Unassembled WGS sequence"/>
</dbReference>
<dbReference type="InterPro" id="IPR036866">
    <property type="entry name" value="RibonucZ/Hydroxyglut_hydro"/>
</dbReference>
<dbReference type="Pfam" id="PF00753">
    <property type="entry name" value="Lactamase_B"/>
    <property type="match status" value="1"/>
</dbReference>
<reference evidence="3" key="1">
    <citation type="journal article" date="2019" name="Int. J. Syst. Evol. Microbiol.">
        <title>The Global Catalogue of Microorganisms (GCM) 10K type strain sequencing project: providing services to taxonomists for standard genome sequencing and annotation.</title>
        <authorList>
            <consortium name="The Broad Institute Genomics Platform"/>
            <consortium name="The Broad Institute Genome Sequencing Center for Infectious Disease"/>
            <person name="Wu L."/>
            <person name="Ma J."/>
        </authorList>
    </citation>
    <scope>NUCLEOTIDE SEQUENCE [LARGE SCALE GENOMIC DNA]</scope>
    <source>
        <strain evidence="3">CCM 8391</strain>
    </source>
</reference>
<dbReference type="PANTHER" id="PTHR23131:SF4">
    <property type="entry name" value="METALLO-BETA-LACTAMASE SUPERFAMILY POTEIN"/>
    <property type="match status" value="1"/>
</dbReference>
<proteinExistence type="predicted"/>
<dbReference type="InterPro" id="IPR001279">
    <property type="entry name" value="Metallo-B-lactamas"/>
</dbReference>
<dbReference type="InterPro" id="IPR036388">
    <property type="entry name" value="WH-like_DNA-bd_sf"/>
</dbReference>
<dbReference type="EMBL" id="JBHSQW010000018">
    <property type="protein sequence ID" value="MFC5994332.1"/>
    <property type="molecule type" value="Genomic_DNA"/>
</dbReference>
<gene>
    <name evidence="2" type="ORF">ACFQE5_08935</name>
</gene>
<dbReference type="Gene3D" id="3.60.15.10">
    <property type="entry name" value="Ribonuclease Z/Hydroxyacylglutathione hydrolase-like"/>
    <property type="match status" value="1"/>
</dbReference>
<keyword evidence="3" id="KW-1185">Reference proteome</keyword>
<dbReference type="SMART" id="SM00849">
    <property type="entry name" value="Lactamase_B"/>
    <property type="match status" value="1"/>
</dbReference>
<evidence type="ECO:0000313" key="2">
    <source>
        <dbReference type="EMBL" id="MFC5994332.1"/>
    </source>
</evidence>
<dbReference type="SUPFAM" id="SSF56281">
    <property type="entry name" value="Metallo-hydrolase/oxidoreductase"/>
    <property type="match status" value="1"/>
</dbReference>
<feature type="domain" description="Metallo-beta-lactamase" evidence="1">
    <location>
        <begin position="41"/>
        <end position="258"/>
    </location>
</feature>
<sequence length="352" mass="38231">MAPLRVTDDDPDGDWTAPGVYRCAPQVFRIPLPLPNDGLRAVNVYAIADGSGWTLIDSGWAIAAARERLAAGLAALGAGLGDVHRFLVTHVHRDHYTQAAALRREFGMKVLLGRGEQQAFEEINRPGRRQGGSVHIERLRRAGAPQLADEVAAYPLTPADLSHWAAPDEWIENRAVIAIGADASLRELVAIETPGHTRGHLVFADPAGDLLFAGDHVLPSITPSIGFEPVPPASPLADFLVSLQLMRDRPDAALLPAHGRVGRRVHERVDELLAHHERRLDTTMKAVAEGRTTAAEVAASLTWTRRERALAELDTFNAMLAVLETSAHLDVLVERGVVSCETTDGVVRYYCL</sequence>
<dbReference type="PANTHER" id="PTHR23131">
    <property type="entry name" value="ENDORIBONUCLEASE LACTB2"/>
    <property type="match status" value="1"/>
</dbReference>
<name>A0ABW1J123_9PSEU</name>
<organism evidence="2 3">
    <name type="scientific">Pseudonocardia hispaniensis</name>
    <dbReference type="NCBI Taxonomy" id="904933"/>
    <lineage>
        <taxon>Bacteria</taxon>
        <taxon>Bacillati</taxon>
        <taxon>Actinomycetota</taxon>
        <taxon>Actinomycetes</taxon>
        <taxon>Pseudonocardiales</taxon>
        <taxon>Pseudonocardiaceae</taxon>
        <taxon>Pseudonocardia</taxon>
    </lineage>
</organism>
<dbReference type="RefSeq" id="WP_379584365.1">
    <property type="nucleotide sequence ID" value="NZ_JBHSQW010000018.1"/>
</dbReference>
<dbReference type="InterPro" id="IPR050662">
    <property type="entry name" value="Sec-metab_biosynth-thioest"/>
</dbReference>